<dbReference type="AlphaFoldDB" id="A0A178MD65"/>
<dbReference type="RefSeq" id="WP_066785762.1">
    <property type="nucleotide sequence ID" value="NZ_LWQS01000044.1"/>
</dbReference>
<gene>
    <name evidence="3" type="ORF">A6A03_12395</name>
</gene>
<evidence type="ECO:0000259" key="2">
    <source>
        <dbReference type="Pfam" id="PF00582"/>
    </source>
</evidence>
<keyword evidence="4" id="KW-1185">Reference proteome</keyword>
<accession>A0A178MD65</accession>
<dbReference type="Proteomes" id="UP000078287">
    <property type="component" value="Unassembled WGS sequence"/>
</dbReference>
<dbReference type="InterPro" id="IPR006016">
    <property type="entry name" value="UspA"/>
</dbReference>
<evidence type="ECO:0000256" key="1">
    <source>
        <dbReference type="ARBA" id="ARBA00008791"/>
    </source>
</evidence>
<dbReference type="SUPFAM" id="SSF52402">
    <property type="entry name" value="Adenine nucleotide alpha hydrolases-like"/>
    <property type="match status" value="1"/>
</dbReference>
<name>A0A178MD65_9CHLR</name>
<dbReference type="Pfam" id="PF00582">
    <property type="entry name" value="Usp"/>
    <property type="match status" value="1"/>
</dbReference>
<dbReference type="STRING" id="1707952.A6A03_12395"/>
<protein>
    <submittedName>
        <fullName evidence="3">Universal stress protein UspA</fullName>
    </submittedName>
</protein>
<feature type="domain" description="UspA" evidence="2">
    <location>
        <begin position="124"/>
        <end position="267"/>
    </location>
</feature>
<dbReference type="CDD" id="cd00293">
    <property type="entry name" value="USP-like"/>
    <property type="match status" value="1"/>
</dbReference>
<evidence type="ECO:0000313" key="3">
    <source>
        <dbReference type="EMBL" id="OAN46466.1"/>
    </source>
</evidence>
<dbReference type="Gene3D" id="3.40.50.12370">
    <property type="match status" value="1"/>
</dbReference>
<reference evidence="3 4" key="1">
    <citation type="submission" date="2016-04" db="EMBL/GenBank/DDBJ databases">
        <title>Chloroflexus islandicus sp. nov., a thermophilic filamentous anoxygenic phototrophic bacterium from geyser Strokkur (Iceland).</title>
        <authorList>
            <person name="Gaisin V.A."/>
            <person name="Kalashnikov A.M."/>
            <person name="Sukhacheva M.V."/>
            <person name="Grouzdev D.S."/>
            <person name="Ivanov T.M."/>
            <person name="Kuznetsov B."/>
            <person name="Gorlenko V.M."/>
        </authorList>
    </citation>
    <scope>NUCLEOTIDE SEQUENCE [LARGE SCALE GENOMIC DNA]</scope>
    <source>
        <strain evidence="4">isl-2</strain>
    </source>
</reference>
<dbReference type="EMBL" id="LWQS01000044">
    <property type="protein sequence ID" value="OAN46466.1"/>
    <property type="molecule type" value="Genomic_DNA"/>
</dbReference>
<evidence type="ECO:0000313" key="4">
    <source>
        <dbReference type="Proteomes" id="UP000078287"/>
    </source>
</evidence>
<organism evidence="3 4">
    <name type="scientific">Chloroflexus islandicus</name>
    <dbReference type="NCBI Taxonomy" id="1707952"/>
    <lineage>
        <taxon>Bacteria</taxon>
        <taxon>Bacillati</taxon>
        <taxon>Chloroflexota</taxon>
        <taxon>Chloroflexia</taxon>
        <taxon>Chloroflexales</taxon>
        <taxon>Chloroflexineae</taxon>
        <taxon>Chloroflexaceae</taxon>
        <taxon>Chloroflexus</taxon>
    </lineage>
</organism>
<dbReference type="OrthoDB" id="146872at2"/>
<comment type="similarity">
    <text evidence="1">Belongs to the universal stress protein A family.</text>
</comment>
<dbReference type="PANTHER" id="PTHR46268:SF27">
    <property type="entry name" value="UNIVERSAL STRESS PROTEIN RV2623"/>
    <property type="match status" value="1"/>
</dbReference>
<sequence length="267" mass="28902">MHLALYAGTSLQRAELLSFAAPLITALAERLTLIAPVSEATTIDDAIAQIQPAPAIQLRRWCQGDNFAAAILTAIANERPDLLLVPAFAAHTTPMSWRRRQLEFSLLGSLPIPFLRVYGRVTPIRRIVAASAGGEQSLRCVPLVSQLARACQAEVTVLHVTSQEVVYFDGFTEAPPRDETTAATLQRLVAAINDQGATARLEVVYGLVEETILAACHQYDLLVIGSHQASLAPTTPAGSWLGLLQRLSLQDVTRDLIDRCPIPVLVI</sequence>
<proteinExistence type="inferred from homology"/>
<dbReference type="PANTHER" id="PTHR46268">
    <property type="entry name" value="STRESS RESPONSE PROTEIN NHAX"/>
    <property type="match status" value="1"/>
</dbReference>
<comment type="caution">
    <text evidence="3">The sequence shown here is derived from an EMBL/GenBank/DDBJ whole genome shotgun (WGS) entry which is preliminary data.</text>
</comment>